<evidence type="ECO:0000313" key="3">
    <source>
        <dbReference type="WBParaSite" id="ACRNAN_scaffold7647.g13368.t1"/>
    </source>
</evidence>
<keyword evidence="1" id="KW-0472">Membrane</keyword>
<keyword evidence="1" id="KW-0812">Transmembrane</keyword>
<protein>
    <submittedName>
        <fullName evidence="3">G protein-coupled receptor</fullName>
    </submittedName>
</protein>
<name>A0A914EE40_9BILA</name>
<dbReference type="SUPFAM" id="SSF81321">
    <property type="entry name" value="Family A G protein-coupled receptor-like"/>
    <property type="match status" value="1"/>
</dbReference>
<dbReference type="Gene3D" id="1.20.1070.10">
    <property type="entry name" value="Rhodopsin 7-helix transmembrane proteins"/>
    <property type="match status" value="1"/>
</dbReference>
<feature type="transmembrane region" description="Helical" evidence="1">
    <location>
        <begin position="61"/>
        <end position="79"/>
    </location>
</feature>
<organism evidence="2 3">
    <name type="scientific">Acrobeloides nanus</name>
    <dbReference type="NCBI Taxonomy" id="290746"/>
    <lineage>
        <taxon>Eukaryota</taxon>
        <taxon>Metazoa</taxon>
        <taxon>Ecdysozoa</taxon>
        <taxon>Nematoda</taxon>
        <taxon>Chromadorea</taxon>
        <taxon>Rhabditida</taxon>
        <taxon>Tylenchina</taxon>
        <taxon>Cephalobomorpha</taxon>
        <taxon>Cephaloboidea</taxon>
        <taxon>Cephalobidae</taxon>
        <taxon>Acrobeloides</taxon>
    </lineage>
</organism>
<dbReference type="AlphaFoldDB" id="A0A914EE40"/>
<dbReference type="WBParaSite" id="ACRNAN_scaffold7647.g13368.t1">
    <property type="protein sequence ID" value="ACRNAN_scaffold7647.g13368.t1"/>
    <property type="gene ID" value="ACRNAN_scaffold7647.g13368"/>
</dbReference>
<dbReference type="Proteomes" id="UP000887540">
    <property type="component" value="Unplaced"/>
</dbReference>
<dbReference type="InterPro" id="IPR019422">
    <property type="entry name" value="7TM_GPCR_serpentine_rcpt_Srh"/>
</dbReference>
<evidence type="ECO:0000256" key="1">
    <source>
        <dbReference type="SAM" id="Phobius"/>
    </source>
</evidence>
<sequence>MGRNFGYPVISSMGCNGCEELKNYRCALPVNDLPESRNYRMPIGLNKVDDTYINGIRLRHLITFVINTFAMILVTYLIIGKSNKEMKEYRWFLLNIAALAPTICLMCPYVFMMIAVAFSIPNVIDTTTALFLISSLHSTLNTLMMVLTIRSYRDAVIRTLTCGRLQKHSVVNIPGPAKKH</sequence>
<keyword evidence="1" id="KW-1133">Transmembrane helix</keyword>
<evidence type="ECO:0000313" key="2">
    <source>
        <dbReference type="Proteomes" id="UP000887540"/>
    </source>
</evidence>
<proteinExistence type="predicted"/>
<feature type="transmembrane region" description="Helical" evidence="1">
    <location>
        <begin position="130"/>
        <end position="149"/>
    </location>
</feature>
<dbReference type="Pfam" id="PF10318">
    <property type="entry name" value="7TM_GPCR_Srh"/>
    <property type="match status" value="1"/>
</dbReference>
<dbReference type="PROSITE" id="PS51257">
    <property type="entry name" value="PROKAR_LIPOPROTEIN"/>
    <property type="match status" value="1"/>
</dbReference>
<feature type="transmembrane region" description="Helical" evidence="1">
    <location>
        <begin position="91"/>
        <end position="118"/>
    </location>
</feature>
<keyword evidence="2" id="KW-1185">Reference proteome</keyword>
<accession>A0A914EE40</accession>
<reference evidence="3" key="1">
    <citation type="submission" date="2022-11" db="UniProtKB">
        <authorList>
            <consortium name="WormBaseParasite"/>
        </authorList>
    </citation>
    <scope>IDENTIFICATION</scope>
</reference>